<evidence type="ECO:0000256" key="1">
    <source>
        <dbReference type="ARBA" id="ARBA00004569"/>
    </source>
</evidence>
<feature type="binding site" evidence="8">
    <location>
        <position position="17"/>
    </location>
    <ligand>
        <name>Cu cation</name>
        <dbReference type="ChEBI" id="CHEBI:23378"/>
    </ligand>
</feature>
<evidence type="ECO:0000256" key="3">
    <source>
        <dbReference type="ARBA" id="ARBA00022723"/>
    </source>
</evidence>
<keyword evidence="10" id="KW-1185">Reference proteome</keyword>
<dbReference type="STRING" id="379508.A5DUX2"/>
<sequence length="64" mass="7462">MAGQEQQKKEENKPKPCCVCIKEREERDKCALFHGVSDDNCKPQLEAYWACMKSYNFQPNSSVY</sequence>
<dbReference type="EMBL" id="CH981524">
    <property type="protein sequence ID" value="EDK42980.1"/>
    <property type="molecule type" value="Genomic_DNA"/>
</dbReference>
<name>A5DUX2_LODEL</name>
<dbReference type="Pfam" id="PF05051">
    <property type="entry name" value="COX17"/>
    <property type="match status" value="1"/>
</dbReference>
<dbReference type="InterPro" id="IPR009069">
    <property type="entry name" value="Cys_alpha_HP_mot_SF"/>
</dbReference>
<feature type="binding site" evidence="8">
    <location>
        <position position="18"/>
    </location>
    <ligand>
        <name>Cu cation</name>
        <dbReference type="ChEBI" id="CHEBI:23378"/>
    </ligand>
</feature>
<comment type="subcellular location">
    <subcellularLocation>
        <location evidence="1">Mitochondrion intermembrane space</location>
    </subcellularLocation>
</comment>
<dbReference type="GO" id="GO:0016531">
    <property type="term" value="F:copper chaperone activity"/>
    <property type="evidence" value="ECO:0007669"/>
    <property type="project" value="InterPro"/>
</dbReference>
<dbReference type="Gene3D" id="1.10.287.1130">
    <property type="entry name" value="CytochromE C oxidase copper chaperone"/>
    <property type="match status" value="1"/>
</dbReference>
<evidence type="ECO:0000313" key="9">
    <source>
        <dbReference type="EMBL" id="EDK42980.1"/>
    </source>
</evidence>
<organism evidence="9 10">
    <name type="scientific">Lodderomyces elongisporus (strain ATCC 11503 / CBS 2605 / JCM 1781 / NBRC 1676 / NRRL YB-4239)</name>
    <name type="common">Yeast</name>
    <name type="synonym">Saccharomyces elongisporus</name>
    <dbReference type="NCBI Taxonomy" id="379508"/>
    <lineage>
        <taxon>Eukaryota</taxon>
        <taxon>Fungi</taxon>
        <taxon>Dikarya</taxon>
        <taxon>Ascomycota</taxon>
        <taxon>Saccharomycotina</taxon>
        <taxon>Pichiomycetes</taxon>
        <taxon>Debaryomycetaceae</taxon>
        <taxon>Candida/Lodderomyces clade</taxon>
        <taxon>Lodderomyces</taxon>
    </lineage>
</organism>
<keyword evidence="3 8" id="KW-0479">Metal-binding</keyword>
<dbReference type="AlphaFoldDB" id="A5DUX2"/>
<evidence type="ECO:0000256" key="2">
    <source>
        <dbReference type="ARBA" id="ARBA00009241"/>
    </source>
</evidence>
<dbReference type="eggNOG" id="KOG3496">
    <property type="taxonomic scope" value="Eukaryota"/>
</dbReference>
<dbReference type="InterPro" id="IPR007745">
    <property type="entry name" value="Cyt_c_oxidase_Cu-chaperone"/>
</dbReference>
<evidence type="ECO:0008006" key="11">
    <source>
        <dbReference type="Google" id="ProtNLM"/>
    </source>
</evidence>
<proteinExistence type="inferred from homology"/>
<reference evidence="9 10" key="1">
    <citation type="journal article" date="2009" name="Nature">
        <title>Evolution of pathogenicity and sexual reproduction in eight Candida genomes.</title>
        <authorList>
            <person name="Butler G."/>
            <person name="Rasmussen M.D."/>
            <person name="Lin M.F."/>
            <person name="Santos M.A."/>
            <person name="Sakthikumar S."/>
            <person name="Munro C.A."/>
            <person name="Rheinbay E."/>
            <person name="Grabherr M."/>
            <person name="Forche A."/>
            <person name="Reedy J.L."/>
            <person name="Agrafioti I."/>
            <person name="Arnaud M.B."/>
            <person name="Bates S."/>
            <person name="Brown A.J."/>
            <person name="Brunke S."/>
            <person name="Costanzo M.C."/>
            <person name="Fitzpatrick D.A."/>
            <person name="de Groot P.W."/>
            <person name="Harris D."/>
            <person name="Hoyer L.L."/>
            <person name="Hube B."/>
            <person name="Klis F.M."/>
            <person name="Kodira C."/>
            <person name="Lennard N."/>
            <person name="Logue M.E."/>
            <person name="Martin R."/>
            <person name="Neiman A.M."/>
            <person name="Nikolaou E."/>
            <person name="Quail M.A."/>
            <person name="Quinn J."/>
            <person name="Santos M.C."/>
            <person name="Schmitzberger F.F."/>
            <person name="Sherlock G."/>
            <person name="Shah P."/>
            <person name="Silverstein K.A."/>
            <person name="Skrzypek M.S."/>
            <person name="Soll D."/>
            <person name="Staggs R."/>
            <person name="Stansfield I."/>
            <person name="Stumpf M.P."/>
            <person name="Sudbery P.E."/>
            <person name="Srikantha T."/>
            <person name="Zeng Q."/>
            <person name="Berman J."/>
            <person name="Berriman M."/>
            <person name="Heitman J."/>
            <person name="Gow N.A."/>
            <person name="Lorenz M.C."/>
            <person name="Birren B.W."/>
            <person name="Kellis M."/>
            <person name="Cuomo C.A."/>
        </authorList>
    </citation>
    <scope>NUCLEOTIDE SEQUENCE [LARGE SCALE GENOMIC DNA]</scope>
    <source>
        <strain evidence="10">ATCC 11503 / BCRC 21390 / CBS 2605 / JCM 1781 / NBRC 1676 / NRRL YB-4239</strain>
    </source>
</reference>
<keyword evidence="4 8" id="KW-0186">Copper</keyword>
<dbReference type="HOGENOM" id="CLU_149618_3_1_1"/>
<dbReference type="OrthoDB" id="1915887at2759"/>
<keyword evidence="6" id="KW-1015">Disulfide bond</keyword>
<dbReference type="FunCoup" id="A5DUX2">
    <property type="interactions" value="305"/>
</dbReference>
<comment type="similarity">
    <text evidence="2">Belongs to the COX17 family.</text>
</comment>
<evidence type="ECO:0000256" key="8">
    <source>
        <dbReference type="PIRSR" id="PIRSR607745-1"/>
    </source>
</evidence>
<evidence type="ECO:0000256" key="6">
    <source>
        <dbReference type="ARBA" id="ARBA00023157"/>
    </source>
</evidence>
<evidence type="ECO:0000256" key="5">
    <source>
        <dbReference type="ARBA" id="ARBA00023128"/>
    </source>
</evidence>
<dbReference type="VEuPathDB" id="FungiDB:LELG_01158"/>
<accession>A5DUX2</accession>
<evidence type="ECO:0000313" key="10">
    <source>
        <dbReference type="Proteomes" id="UP000001996"/>
    </source>
</evidence>
<dbReference type="InParanoid" id="A5DUX2"/>
<dbReference type="SUPFAM" id="SSF47072">
    <property type="entry name" value="Cysteine alpha-hairpin motif"/>
    <property type="match status" value="1"/>
</dbReference>
<dbReference type="OMA" id="CCVCKPE"/>
<dbReference type="GO" id="GO:0005758">
    <property type="term" value="C:mitochondrial intermembrane space"/>
    <property type="evidence" value="ECO:0007669"/>
    <property type="project" value="UniProtKB-SubCell"/>
</dbReference>
<evidence type="ECO:0000256" key="4">
    <source>
        <dbReference type="ARBA" id="ARBA00023008"/>
    </source>
</evidence>
<keyword evidence="5" id="KW-0496">Mitochondrion</keyword>
<dbReference type="GO" id="GO:0005507">
    <property type="term" value="F:copper ion binding"/>
    <property type="evidence" value="ECO:0007669"/>
    <property type="project" value="InterPro"/>
</dbReference>
<protein>
    <recommendedName>
        <fullName evidence="11">Cytochrome c oxidase copper chaperone</fullName>
    </recommendedName>
</protein>
<gene>
    <name evidence="9" type="ORF">LELG_01158</name>
</gene>
<keyword evidence="7" id="KW-0143">Chaperone</keyword>
<dbReference type="Proteomes" id="UP000001996">
    <property type="component" value="Unassembled WGS sequence"/>
</dbReference>
<evidence type="ECO:0000256" key="7">
    <source>
        <dbReference type="ARBA" id="ARBA00023186"/>
    </source>
</evidence>